<feature type="domain" description="SYO1-like TPR repeats" evidence="3">
    <location>
        <begin position="384"/>
        <end position="461"/>
    </location>
</feature>
<accession>A0ABQ9EF84</accession>
<gene>
    <name evidence="4" type="ORF">KUTeg_018912</name>
</gene>
<comment type="similarity">
    <text evidence="1">Belongs to the nuclear import and ribosome assembly adapter family.</text>
</comment>
<dbReference type="Pfam" id="PF25567">
    <property type="entry name" value="TPR_SYO1"/>
    <property type="match status" value="1"/>
</dbReference>
<evidence type="ECO:0000313" key="5">
    <source>
        <dbReference type="Proteomes" id="UP001217089"/>
    </source>
</evidence>
<dbReference type="SUPFAM" id="SSF48371">
    <property type="entry name" value="ARM repeat"/>
    <property type="match status" value="1"/>
</dbReference>
<evidence type="ECO:0000313" key="4">
    <source>
        <dbReference type="EMBL" id="KAJ8302516.1"/>
    </source>
</evidence>
<sequence>MGKTKQKKFRAPKPKPTGLPSVKDCEKEFEEGLLVEQSASCSNGSVDESTLNILEKLGSPNEEDREWGCTSVASLVSQPANISVLLENNVVKILGPLILDNSLQVRHKALGALRNLSVDGGVEACEEMIRRDILTPLVALFQQYGQGWLPEQPTGKRKVHEASEEAVNTFNKENLISYLWPCLQHSVYGLPLAITVVQCLHTVTEDNNELKNVCKERALTELQSLMSAPTDTPELVLLKTLHTGIVVNLYGTELSTAPGNVVSAIISSVSDVLAIDAVSALQSSINELQEDIKRSLEGGQTEQKEKVLMETENNNFSEKASNIKNILAAQQVSLEIITNLCCSDDDEWEDMNSSESSSDEINQDIEMEDEPCVNNFISPLCVPSEIHSAIVKNDIFTKVLNKSQPLDMTQLNFASFEKQLTKSDIYKSFDRLQNHGLLCINNLVSSMEPDDLGGIDNLHNKPSKLEAVTSALRAVVQKLAELESPNAVIGNSQ</sequence>
<dbReference type="PANTHER" id="PTHR13347:SF1">
    <property type="entry name" value="HEAT REPEAT-CONTAINING PROTEIN 3"/>
    <property type="match status" value="1"/>
</dbReference>
<organism evidence="4 5">
    <name type="scientific">Tegillarca granosa</name>
    <name type="common">Malaysian cockle</name>
    <name type="synonym">Anadara granosa</name>
    <dbReference type="NCBI Taxonomy" id="220873"/>
    <lineage>
        <taxon>Eukaryota</taxon>
        <taxon>Metazoa</taxon>
        <taxon>Spiralia</taxon>
        <taxon>Lophotrochozoa</taxon>
        <taxon>Mollusca</taxon>
        <taxon>Bivalvia</taxon>
        <taxon>Autobranchia</taxon>
        <taxon>Pteriomorphia</taxon>
        <taxon>Arcoida</taxon>
        <taxon>Arcoidea</taxon>
        <taxon>Arcidae</taxon>
        <taxon>Tegillarca</taxon>
    </lineage>
</organism>
<comment type="caution">
    <text evidence="4">The sequence shown here is derived from an EMBL/GenBank/DDBJ whole genome shotgun (WGS) entry which is preliminary data.</text>
</comment>
<dbReference type="InterPro" id="IPR016024">
    <property type="entry name" value="ARM-type_fold"/>
</dbReference>
<protein>
    <recommendedName>
        <fullName evidence="3">SYO1-like TPR repeats domain-containing protein</fullName>
    </recommendedName>
</protein>
<dbReference type="InterPro" id="IPR000225">
    <property type="entry name" value="Armadillo"/>
</dbReference>
<reference evidence="4 5" key="1">
    <citation type="submission" date="2022-12" db="EMBL/GenBank/DDBJ databases">
        <title>Chromosome-level genome of Tegillarca granosa.</title>
        <authorList>
            <person name="Kim J."/>
        </authorList>
    </citation>
    <scope>NUCLEOTIDE SEQUENCE [LARGE SCALE GENOMIC DNA]</scope>
    <source>
        <strain evidence="4">Teg-2019</strain>
        <tissue evidence="4">Adductor muscle</tissue>
    </source>
</reference>
<dbReference type="PANTHER" id="PTHR13347">
    <property type="entry name" value="HEAT REPEAT-CONTAINING PROTEIN 3"/>
    <property type="match status" value="1"/>
</dbReference>
<dbReference type="Pfam" id="PF00514">
    <property type="entry name" value="Arm"/>
    <property type="match status" value="1"/>
</dbReference>
<proteinExistence type="inferred from homology"/>
<feature type="compositionally biased region" description="Basic residues" evidence="2">
    <location>
        <begin position="1"/>
        <end position="13"/>
    </location>
</feature>
<dbReference type="InterPro" id="IPR057990">
    <property type="entry name" value="TPR_SYO1"/>
</dbReference>
<dbReference type="InterPro" id="IPR052616">
    <property type="entry name" value="SYO1-like"/>
</dbReference>
<dbReference type="Proteomes" id="UP001217089">
    <property type="component" value="Unassembled WGS sequence"/>
</dbReference>
<evidence type="ECO:0000256" key="1">
    <source>
        <dbReference type="ARBA" id="ARBA00049983"/>
    </source>
</evidence>
<dbReference type="InterPro" id="IPR011989">
    <property type="entry name" value="ARM-like"/>
</dbReference>
<evidence type="ECO:0000259" key="3">
    <source>
        <dbReference type="Pfam" id="PF25567"/>
    </source>
</evidence>
<evidence type="ECO:0000256" key="2">
    <source>
        <dbReference type="SAM" id="MobiDB-lite"/>
    </source>
</evidence>
<feature type="region of interest" description="Disordered" evidence="2">
    <location>
        <begin position="1"/>
        <end position="22"/>
    </location>
</feature>
<keyword evidence="5" id="KW-1185">Reference proteome</keyword>
<dbReference type="EMBL" id="JARBDR010000917">
    <property type="protein sequence ID" value="KAJ8302516.1"/>
    <property type="molecule type" value="Genomic_DNA"/>
</dbReference>
<name>A0ABQ9EF84_TEGGR</name>
<dbReference type="Gene3D" id="1.25.10.10">
    <property type="entry name" value="Leucine-rich Repeat Variant"/>
    <property type="match status" value="1"/>
</dbReference>